<feature type="coiled-coil region" evidence="1">
    <location>
        <begin position="450"/>
        <end position="477"/>
    </location>
</feature>
<evidence type="ECO:0000313" key="4">
    <source>
        <dbReference type="Proteomes" id="UP001176117"/>
    </source>
</evidence>
<dbReference type="AlphaFoldDB" id="A0AAW7TK35"/>
<reference evidence="3" key="1">
    <citation type="submission" date="2022-05" db="EMBL/GenBank/DDBJ databases">
        <title>Genome-based reclassification of Anoxybacillus salavatliensis Cihan et al. as a later heterotypic synonym of Anoxybacillus gonensis Belduz et al. 2003.</title>
        <authorList>
            <person name="Inan Bektas K."/>
            <person name="Guler H.I."/>
            <person name="Belduz A.O."/>
            <person name="Canakci S."/>
        </authorList>
    </citation>
    <scope>NUCLEOTIDE SEQUENCE</scope>
    <source>
        <strain evidence="3">NCIMB 13933</strain>
    </source>
</reference>
<comment type="caution">
    <text evidence="3">The sequence shown here is derived from an EMBL/GenBank/DDBJ whole genome shotgun (WGS) entry which is preliminary data.</text>
</comment>
<dbReference type="RefSeq" id="WP_049720907.1">
    <property type="nucleotide sequence ID" value="NZ_CP012152.1"/>
</dbReference>
<organism evidence="3 4">
    <name type="scientific">Anoxybacillus gonensis</name>
    <dbReference type="NCBI Taxonomy" id="198467"/>
    <lineage>
        <taxon>Bacteria</taxon>
        <taxon>Bacillati</taxon>
        <taxon>Bacillota</taxon>
        <taxon>Bacilli</taxon>
        <taxon>Bacillales</taxon>
        <taxon>Anoxybacillaceae</taxon>
        <taxon>Anoxybacillus</taxon>
    </lineage>
</organism>
<dbReference type="PANTHER" id="PTHR41786:SF1">
    <property type="entry name" value="6-HYDROXYMETHYLPTERIN DIPHOSPHOKINASE MPTE-LIKE DOMAIN-CONTAINING PROTEIN"/>
    <property type="match status" value="1"/>
</dbReference>
<keyword evidence="1" id="KW-0175">Coiled coil</keyword>
<dbReference type="PANTHER" id="PTHR41786">
    <property type="entry name" value="MOTILITY ACCESSORY FACTOR MAF"/>
    <property type="match status" value="1"/>
</dbReference>
<evidence type="ECO:0000313" key="3">
    <source>
        <dbReference type="EMBL" id="MDO0877961.1"/>
    </source>
</evidence>
<evidence type="ECO:0000259" key="2">
    <source>
        <dbReference type="Pfam" id="PF01973"/>
    </source>
</evidence>
<dbReference type="KEGG" id="agn:AFK25_13215"/>
<gene>
    <name evidence="3" type="ORF">NBU54_09830</name>
</gene>
<sequence>MVEQVNIETIYSKREGLPVFKMAGYLLHSKYDPIKEAEVYVEKHYKKHHLHILFGYGNGYIVQQFAKKITSDEFLLVVEPNRALEKDIQSTHVNNERIKVAVIEHVDEFEAILQVFIKRFPQGAQFIISPNYDKIYSELCKQCFKKAKDVVFMEKINRNTFNFFAHDWQKNYLFNLVHAFEDEGLQVLEKQFDAPAIIVAGGPSLTKQLPLLEQVREKALIICAGSTINTLLAHHIKPHIVVTIDGGINNYLHFESIDMDDIFVIYSLLVHHQIIDEHKGKRAFFIPNNMDYDMASLTTQLLNKHVPSVLSGGSVANFALFIAHRLTSGPICLIGQDLAYTNNQTHAQHNRFYREISEEDKKQRGMFYTEGYFGDEVLTDYGFYSMKTSFEQFASFVDDSNRLFNCTEGGVRLEGYKQIPFKQFIEKYIRFDDGRTVFVDQFVQPQKRSQEEWEVFLERIEREIEKYQEVADICKKAIRLLGKNRSNQYFDEHILKKLNKYDRKLDEQLKTGIMQYLLMPIVYHILCEFLPSENETKKEMFHRVYHRSKALYGGVEKAASETVFYLSELRKRIKEKIANMKGE</sequence>
<feature type="domain" description="6-hydroxymethylpterin diphosphokinase MptE-like" evidence="2">
    <location>
        <begin position="170"/>
        <end position="342"/>
    </location>
</feature>
<dbReference type="EMBL" id="JAMOGB010000007">
    <property type="protein sequence ID" value="MDO0877961.1"/>
    <property type="molecule type" value="Genomic_DNA"/>
</dbReference>
<name>A0AAW7TK35_9BACL</name>
<dbReference type="InterPro" id="IPR002826">
    <property type="entry name" value="MptE-like"/>
</dbReference>
<proteinExistence type="predicted"/>
<accession>A0AAW7TK35</accession>
<evidence type="ECO:0000256" key="1">
    <source>
        <dbReference type="SAM" id="Coils"/>
    </source>
</evidence>
<protein>
    <submittedName>
        <fullName evidence="3">DUF115 domain-containing protein</fullName>
    </submittedName>
</protein>
<dbReference type="Pfam" id="PF01973">
    <property type="entry name" value="MptE-like"/>
    <property type="match status" value="1"/>
</dbReference>
<keyword evidence="4" id="KW-1185">Reference proteome</keyword>
<dbReference type="Proteomes" id="UP001176117">
    <property type="component" value="Unassembled WGS sequence"/>
</dbReference>